<feature type="binding site" evidence="6">
    <location>
        <position position="41"/>
    </location>
    <ligand>
        <name>ATP</name>
        <dbReference type="ChEBI" id="CHEBI:30616"/>
    </ligand>
</feature>
<sequence>MADYSGHLLGHYRLERLLGQGSFAQVYLATHLHLGTPAAIKVLHQATNHEAIEQFQREARTIAPLVHPHIVRVLDFGLHEGRFPYLVMDYLPGGSLRQRYPAGSRLPLAVALDYTCQIAEALQYAHESGIIHRDVKPENMLIGHDGSVLLADFGIATIVSSTRLQSTQDLAGTVTYMAPEQIQGYPRPESDQYALAVVLYEWLVGAPPFAGSFNEIAVQHCTAAVPPLRQYVPEISPDIEAVIQRALAKDWRARFASVEEFASALQEATAETVRSPLGVQQPPLTSPSSGSSPYLGYAGSSLSRSLHSSQTAFQTAVTEAAPPLDLQPANAKSRPGLRGAQTLAMLLYTLGMGIGLVCLYQYSFRASSETWRTLIELLLLVLFLPMAGTLAGALFKAGKGALVSAVIALILIVNAVFPPSPFSLWWSLYFAGLPLTSVITGIFYEDDTDPSMEDDTDPSMRGPTAHGCGMLFMELWLVGDGLLSAWVMGGFQHGAASVLLSTLLTGGCGILISLKVGARLAYWIEKSIRFILSIFRRS</sequence>
<feature type="transmembrane region" description="Helical" evidence="7">
    <location>
        <begin position="374"/>
        <end position="395"/>
    </location>
</feature>
<reference evidence="9" key="1">
    <citation type="submission" date="2018-12" db="EMBL/GenBank/DDBJ databases">
        <title>Novel natural products biosynthetic potential of the class Ktedonobacteria.</title>
        <authorList>
            <person name="Zheng Y."/>
            <person name="Saitou A."/>
            <person name="Wang C.M."/>
            <person name="Toyoda A."/>
            <person name="Minakuchi Y."/>
            <person name="Sekiguchi Y."/>
            <person name="Ueda K."/>
            <person name="Takano H."/>
            <person name="Sakai Y."/>
            <person name="Yokota A."/>
            <person name="Yabe S."/>
        </authorList>
    </citation>
    <scope>NUCLEOTIDE SEQUENCE</scope>
    <source>
        <strain evidence="9">A3-2</strain>
    </source>
</reference>
<feature type="transmembrane region" description="Helical" evidence="7">
    <location>
        <begin position="495"/>
        <end position="514"/>
    </location>
</feature>
<protein>
    <recommendedName>
        <fullName evidence="1">non-specific serine/threonine protein kinase</fullName>
        <ecNumber evidence="1">2.7.11.1</ecNumber>
    </recommendedName>
</protein>
<evidence type="ECO:0000256" key="4">
    <source>
        <dbReference type="ARBA" id="ARBA00022777"/>
    </source>
</evidence>
<feature type="domain" description="Protein kinase" evidence="8">
    <location>
        <begin position="12"/>
        <end position="269"/>
    </location>
</feature>
<evidence type="ECO:0000256" key="5">
    <source>
        <dbReference type="ARBA" id="ARBA00022840"/>
    </source>
</evidence>
<feature type="transmembrane region" description="Helical" evidence="7">
    <location>
        <begin position="424"/>
        <end position="444"/>
    </location>
</feature>
<keyword evidence="7" id="KW-0812">Transmembrane</keyword>
<keyword evidence="7" id="KW-1133">Transmembrane helix</keyword>
<dbReference type="PROSITE" id="PS00108">
    <property type="entry name" value="PROTEIN_KINASE_ST"/>
    <property type="match status" value="1"/>
</dbReference>
<dbReference type="PANTHER" id="PTHR43289:SF6">
    <property type="entry name" value="SERINE_THREONINE-PROTEIN KINASE NEKL-3"/>
    <property type="match status" value="1"/>
</dbReference>
<organism evidence="9">
    <name type="scientific">Thermogemmatispora argillosa</name>
    <dbReference type="NCBI Taxonomy" id="2045280"/>
    <lineage>
        <taxon>Bacteria</taxon>
        <taxon>Bacillati</taxon>
        <taxon>Chloroflexota</taxon>
        <taxon>Ktedonobacteria</taxon>
        <taxon>Thermogemmatisporales</taxon>
        <taxon>Thermogemmatisporaceae</taxon>
        <taxon>Thermogemmatispora</taxon>
    </lineage>
</organism>
<dbReference type="InterPro" id="IPR008271">
    <property type="entry name" value="Ser/Thr_kinase_AS"/>
</dbReference>
<dbReference type="PANTHER" id="PTHR43289">
    <property type="entry name" value="MITOGEN-ACTIVATED PROTEIN KINASE KINASE KINASE 20-RELATED"/>
    <property type="match status" value="1"/>
</dbReference>
<dbReference type="Gene3D" id="1.10.510.10">
    <property type="entry name" value="Transferase(Phosphotransferase) domain 1"/>
    <property type="match status" value="1"/>
</dbReference>
<dbReference type="PROSITE" id="PS50011">
    <property type="entry name" value="PROTEIN_KINASE_DOM"/>
    <property type="match status" value="1"/>
</dbReference>
<dbReference type="PROSITE" id="PS00107">
    <property type="entry name" value="PROTEIN_KINASE_ATP"/>
    <property type="match status" value="1"/>
</dbReference>
<evidence type="ECO:0000256" key="3">
    <source>
        <dbReference type="ARBA" id="ARBA00022741"/>
    </source>
</evidence>
<evidence type="ECO:0000313" key="9">
    <source>
        <dbReference type="EMBL" id="BBH92675.1"/>
    </source>
</evidence>
<dbReference type="GO" id="GO:0005524">
    <property type="term" value="F:ATP binding"/>
    <property type="evidence" value="ECO:0007669"/>
    <property type="project" value="UniProtKB-UniRule"/>
</dbReference>
<dbReference type="SMART" id="SM00220">
    <property type="entry name" value="S_TKc"/>
    <property type="match status" value="1"/>
</dbReference>
<proteinExistence type="predicted"/>
<feature type="transmembrane region" description="Helical" evidence="7">
    <location>
        <begin position="401"/>
        <end position="417"/>
    </location>
</feature>
<dbReference type="InterPro" id="IPR017441">
    <property type="entry name" value="Protein_kinase_ATP_BS"/>
</dbReference>
<evidence type="ECO:0000256" key="1">
    <source>
        <dbReference type="ARBA" id="ARBA00012513"/>
    </source>
</evidence>
<keyword evidence="5 6" id="KW-0067">ATP-binding</keyword>
<accession>A0A455T2G0</accession>
<feature type="transmembrane region" description="Helical" evidence="7">
    <location>
        <begin position="343"/>
        <end position="362"/>
    </location>
</feature>
<dbReference type="EC" id="2.7.11.1" evidence="1"/>
<dbReference type="InterPro" id="IPR011009">
    <property type="entry name" value="Kinase-like_dom_sf"/>
</dbReference>
<evidence type="ECO:0000256" key="7">
    <source>
        <dbReference type="SAM" id="Phobius"/>
    </source>
</evidence>
<evidence type="ECO:0000256" key="6">
    <source>
        <dbReference type="PROSITE-ProRule" id="PRU10141"/>
    </source>
</evidence>
<keyword evidence="3 6" id="KW-0547">Nucleotide-binding</keyword>
<dbReference type="SUPFAM" id="SSF56112">
    <property type="entry name" value="Protein kinase-like (PK-like)"/>
    <property type="match status" value="1"/>
</dbReference>
<evidence type="ECO:0000259" key="8">
    <source>
        <dbReference type="PROSITE" id="PS50011"/>
    </source>
</evidence>
<evidence type="ECO:0000256" key="2">
    <source>
        <dbReference type="ARBA" id="ARBA00022679"/>
    </source>
</evidence>
<keyword evidence="2" id="KW-0808">Transferase</keyword>
<keyword evidence="4" id="KW-0418">Kinase</keyword>
<name>A0A455T2G0_9CHLR</name>
<dbReference type="Gene3D" id="3.30.200.20">
    <property type="entry name" value="Phosphorylase Kinase, domain 1"/>
    <property type="match status" value="1"/>
</dbReference>
<gene>
    <name evidence="9" type="ORF">KTA_08740</name>
</gene>
<dbReference type="Pfam" id="PF00069">
    <property type="entry name" value="Pkinase"/>
    <property type="match status" value="1"/>
</dbReference>
<dbReference type="EMBL" id="AP019377">
    <property type="protein sequence ID" value="BBH92675.1"/>
    <property type="molecule type" value="Genomic_DNA"/>
</dbReference>
<dbReference type="CDD" id="cd14014">
    <property type="entry name" value="STKc_PknB_like"/>
    <property type="match status" value="1"/>
</dbReference>
<dbReference type="InterPro" id="IPR000719">
    <property type="entry name" value="Prot_kinase_dom"/>
</dbReference>
<dbReference type="GO" id="GO:0004674">
    <property type="term" value="F:protein serine/threonine kinase activity"/>
    <property type="evidence" value="ECO:0007669"/>
    <property type="project" value="UniProtKB-EC"/>
</dbReference>
<dbReference type="AlphaFoldDB" id="A0A455T2G0"/>
<keyword evidence="7" id="KW-0472">Membrane</keyword>